<sequence length="58" mass="6212">MSYAYIPLLVAFVTALPGILRAAAVMVIVLRAKTDDLPAIAKSLDGRSRQIGQKRKSG</sequence>
<dbReference type="AlphaFoldDB" id="A0A919J5P0"/>
<keyword evidence="1" id="KW-0812">Transmembrane</keyword>
<proteinExistence type="predicted"/>
<evidence type="ECO:0000256" key="1">
    <source>
        <dbReference type="SAM" id="Phobius"/>
    </source>
</evidence>
<protein>
    <submittedName>
        <fullName evidence="2">Uncharacterized protein</fullName>
    </submittedName>
</protein>
<feature type="transmembrane region" description="Helical" evidence="1">
    <location>
        <begin position="6"/>
        <end position="30"/>
    </location>
</feature>
<dbReference type="EMBL" id="BOMM01000059">
    <property type="protein sequence ID" value="GIE14950.1"/>
    <property type="molecule type" value="Genomic_DNA"/>
</dbReference>
<name>A0A919J5P0_9ACTN</name>
<keyword evidence="3" id="KW-1185">Reference proteome</keyword>
<reference evidence="2" key="1">
    <citation type="submission" date="2021-01" db="EMBL/GenBank/DDBJ databases">
        <title>Whole genome shotgun sequence of Actinoplanes ferrugineus NBRC 15555.</title>
        <authorList>
            <person name="Komaki H."/>
            <person name="Tamura T."/>
        </authorList>
    </citation>
    <scope>NUCLEOTIDE SEQUENCE</scope>
    <source>
        <strain evidence="2">NBRC 15555</strain>
    </source>
</reference>
<gene>
    <name evidence="2" type="ORF">Afe05nite_67900</name>
</gene>
<evidence type="ECO:0000313" key="3">
    <source>
        <dbReference type="Proteomes" id="UP000598174"/>
    </source>
</evidence>
<keyword evidence="1" id="KW-0472">Membrane</keyword>
<dbReference type="RefSeq" id="WP_203821332.1">
    <property type="nucleotide sequence ID" value="NZ_BAAABP010000009.1"/>
</dbReference>
<organism evidence="2 3">
    <name type="scientific">Paractinoplanes ferrugineus</name>
    <dbReference type="NCBI Taxonomy" id="113564"/>
    <lineage>
        <taxon>Bacteria</taxon>
        <taxon>Bacillati</taxon>
        <taxon>Actinomycetota</taxon>
        <taxon>Actinomycetes</taxon>
        <taxon>Micromonosporales</taxon>
        <taxon>Micromonosporaceae</taxon>
        <taxon>Paractinoplanes</taxon>
    </lineage>
</organism>
<evidence type="ECO:0000313" key="2">
    <source>
        <dbReference type="EMBL" id="GIE14950.1"/>
    </source>
</evidence>
<dbReference type="Proteomes" id="UP000598174">
    <property type="component" value="Unassembled WGS sequence"/>
</dbReference>
<comment type="caution">
    <text evidence="2">The sequence shown here is derived from an EMBL/GenBank/DDBJ whole genome shotgun (WGS) entry which is preliminary data.</text>
</comment>
<keyword evidence="1" id="KW-1133">Transmembrane helix</keyword>
<accession>A0A919J5P0</accession>